<proteinExistence type="predicted"/>
<evidence type="ECO:0000313" key="10">
    <source>
        <dbReference type="EMBL" id="SNB66990.1"/>
    </source>
</evidence>
<dbReference type="GO" id="GO:0005886">
    <property type="term" value="C:plasma membrane"/>
    <property type="evidence" value="ECO:0007669"/>
    <property type="project" value="UniProtKB-SubCell"/>
</dbReference>
<keyword evidence="6 8" id="KW-1133">Transmembrane helix</keyword>
<keyword evidence="7 8" id="KW-0472">Membrane</keyword>
<dbReference type="InterPro" id="IPR050297">
    <property type="entry name" value="LipidA_mod_glycosyltrf_83"/>
</dbReference>
<dbReference type="GO" id="GO:0016763">
    <property type="term" value="F:pentosyltransferase activity"/>
    <property type="evidence" value="ECO:0007669"/>
    <property type="project" value="TreeGrafter"/>
</dbReference>
<feature type="transmembrane region" description="Helical" evidence="8">
    <location>
        <begin position="338"/>
        <end position="360"/>
    </location>
</feature>
<reference evidence="11" key="1">
    <citation type="submission" date="2017-06" db="EMBL/GenBank/DDBJ databases">
        <authorList>
            <person name="Varghese N."/>
            <person name="Submissions S."/>
        </authorList>
    </citation>
    <scope>NUCLEOTIDE SEQUENCE [LARGE SCALE GENOMIC DNA]</scope>
    <source>
        <strain evidence="11">DSM 137</strain>
    </source>
</reference>
<organism evidence="10 11">
    <name type="scientific">Rhodoblastus acidophilus</name>
    <name type="common">Rhodopseudomonas acidophila</name>
    <dbReference type="NCBI Taxonomy" id="1074"/>
    <lineage>
        <taxon>Bacteria</taxon>
        <taxon>Pseudomonadati</taxon>
        <taxon>Pseudomonadota</taxon>
        <taxon>Alphaproteobacteria</taxon>
        <taxon>Hyphomicrobiales</taxon>
        <taxon>Rhodoblastaceae</taxon>
        <taxon>Rhodoblastus</taxon>
    </lineage>
</organism>
<dbReference type="PANTHER" id="PTHR33908:SF9">
    <property type="entry name" value="BLL5595 PROTEIN"/>
    <property type="match status" value="1"/>
</dbReference>
<keyword evidence="11" id="KW-1185">Reference proteome</keyword>
<keyword evidence="2" id="KW-1003">Cell membrane</keyword>
<dbReference type="PANTHER" id="PTHR33908">
    <property type="entry name" value="MANNOSYLTRANSFERASE YKCB-RELATED"/>
    <property type="match status" value="1"/>
</dbReference>
<dbReference type="GO" id="GO:0009103">
    <property type="term" value="P:lipopolysaccharide biosynthetic process"/>
    <property type="evidence" value="ECO:0007669"/>
    <property type="project" value="UniProtKB-ARBA"/>
</dbReference>
<accession>A0A212R4M9</accession>
<evidence type="ECO:0000313" key="11">
    <source>
        <dbReference type="Proteomes" id="UP000198418"/>
    </source>
</evidence>
<feature type="transmembrane region" description="Helical" evidence="8">
    <location>
        <begin position="105"/>
        <end position="123"/>
    </location>
</feature>
<feature type="transmembrane region" description="Helical" evidence="8">
    <location>
        <begin position="166"/>
        <end position="184"/>
    </location>
</feature>
<evidence type="ECO:0000256" key="2">
    <source>
        <dbReference type="ARBA" id="ARBA00022475"/>
    </source>
</evidence>
<feature type="transmembrane region" description="Helical" evidence="8">
    <location>
        <begin position="280"/>
        <end position="301"/>
    </location>
</feature>
<dbReference type="Pfam" id="PF13231">
    <property type="entry name" value="PMT_2"/>
    <property type="match status" value="1"/>
</dbReference>
<keyword evidence="3 10" id="KW-0328">Glycosyltransferase</keyword>
<evidence type="ECO:0000256" key="7">
    <source>
        <dbReference type="ARBA" id="ARBA00023136"/>
    </source>
</evidence>
<keyword evidence="5 8" id="KW-0812">Transmembrane</keyword>
<feature type="transmembrane region" description="Helical" evidence="8">
    <location>
        <begin position="246"/>
        <end position="268"/>
    </location>
</feature>
<feature type="domain" description="Glycosyltransferase RgtA/B/C/D-like" evidence="9">
    <location>
        <begin position="55"/>
        <end position="212"/>
    </location>
</feature>
<keyword evidence="4 10" id="KW-0808">Transferase</keyword>
<feature type="transmembrane region" description="Helical" evidence="8">
    <location>
        <begin position="307"/>
        <end position="326"/>
    </location>
</feature>
<protein>
    <submittedName>
        <fullName evidence="10">Dolichyl-phosphate-mannose-protein mannosyltransferase</fullName>
    </submittedName>
</protein>
<evidence type="ECO:0000256" key="5">
    <source>
        <dbReference type="ARBA" id="ARBA00022692"/>
    </source>
</evidence>
<feature type="transmembrane region" description="Helical" evidence="8">
    <location>
        <begin position="72"/>
        <end position="93"/>
    </location>
</feature>
<dbReference type="OrthoDB" id="7671407at2"/>
<dbReference type="EMBL" id="FYDG01000002">
    <property type="protein sequence ID" value="SNB66990.1"/>
    <property type="molecule type" value="Genomic_DNA"/>
</dbReference>
<dbReference type="AlphaFoldDB" id="A0A212R4M9"/>
<evidence type="ECO:0000256" key="1">
    <source>
        <dbReference type="ARBA" id="ARBA00004651"/>
    </source>
</evidence>
<evidence type="ECO:0000256" key="8">
    <source>
        <dbReference type="SAM" id="Phobius"/>
    </source>
</evidence>
<evidence type="ECO:0000256" key="6">
    <source>
        <dbReference type="ARBA" id="ARBA00022989"/>
    </source>
</evidence>
<name>A0A212R4M9_RHOAC</name>
<comment type="subcellular location">
    <subcellularLocation>
        <location evidence="1">Cell membrane</location>
        <topology evidence="1">Multi-pass membrane protein</topology>
    </subcellularLocation>
</comment>
<evidence type="ECO:0000256" key="4">
    <source>
        <dbReference type="ARBA" id="ARBA00022679"/>
    </source>
</evidence>
<evidence type="ECO:0000259" key="9">
    <source>
        <dbReference type="Pfam" id="PF13231"/>
    </source>
</evidence>
<dbReference type="InterPro" id="IPR038731">
    <property type="entry name" value="RgtA/B/C-like"/>
</dbReference>
<gene>
    <name evidence="10" type="ORF">SAMN06265338_102576</name>
</gene>
<feature type="transmembrane region" description="Helical" evidence="8">
    <location>
        <begin position="196"/>
        <end position="213"/>
    </location>
</feature>
<dbReference type="RefSeq" id="WP_088520055.1">
    <property type="nucleotide sequence ID" value="NZ_FYDG01000002.1"/>
</dbReference>
<sequence length="499" mass="53226">MDRPWALWISPVARAAAAHALIWSVAPALLVGNLHQDTLEAAYWGDEPSLGSARHPPLLSLMIRGVLGVGHAPIFLLLLMSQVGMAVAAVYVWRAARLYGGPPTAAVAVMLFLISLAATFFAVQVNHNSMLAPFWAATLYYGLSYFERERGRDAVCLGVAAGLGLLVKYELALLLACLFLLCLVVRRYRSVFRRGMTYVALVICAAILTPHVLDLLRSGGAAADYALRGHKVVEASGVALSAFNLLVGQFVLFAAPAALLVIVTRVYGVALHRIAWRDETAVIAAILAFGPSVTMAAAVIATHQVAQPLWALPLASSCAVGLSLLFPGAPAAPRGESLIAGKIVLFSGVAAAAFVAYLYIADAVGAAIGRPLTFYAADSRRLAAAVTEFWDSHARGPVKCVVIAEAALGASTVLWLRSRPRYVDFDHAEWSRPVDVSQCAGTGGVAILTHTRRDELIFKAYPALRTAPRRAFAAPGVFGFSHYQWRADLLLLPPVTASR</sequence>
<dbReference type="Proteomes" id="UP000198418">
    <property type="component" value="Unassembled WGS sequence"/>
</dbReference>
<evidence type="ECO:0000256" key="3">
    <source>
        <dbReference type="ARBA" id="ARBA00022676"/>
    </source>
</evidence>